<keyword evidence="2" id="KW-0805">Transcription regulation</keyword>
<dbReference type="PANTHER" id="PTHR30419:SF8">
    <property type="entry name" value="NITROGEN ASSIMILATION TRANSCRIPTIONAL ACTIVATOR-RELATED"/>
    <property type="match status" value="1"/>
</dbReference>
<dbReference type="OrthoDB" id="5914299at2"/>
<evidence type="ECO:0000313" key="7">
    <source>
        <dbReference type="Proteomes" id="UP000238327"/>
    </source>
</evidence>
<reference evidence="6 7" key="1">
    <citation type="submission" date="2018-03" db="EMBL/GenBank/DDBJ databases">
        <title>Complete genome sequence and methylome analysis of Pseudomonas mendocina NEB 698.</title>
        <authorList>
            <person name="Morgan R.D."/>
        </authorList>
    </citation>
    <scope>NUCLEOTIDE SEQUENCE [LARGE SCALE GENOMIC DNA]</scope>
    <source>
        <strain evidence="6 7">NEB698</strain>
    </source>
</reference>
<dbReference type="InterPro" id="IPR036388">
    <property type="entry name" value="WH-like_DNA-bd_sf"/>
</dbReference>
<dbReference type="InterPro" id="IPR037405">
    <property type="entry name" value="GbpR_PBP2"/>
</dbReference>
<keyword evidence="3" id="KW-0238">DNA-binding</keyword>
<dbReference type="GO" id="GO:0005829">
    <property type="term" value="C:cytosol"/>
    <property type="evidence" value="ECO:0007669"/>
    <property type="project" value="TreeGrafter"/>
</dbReference>
<dbReference type="PRINTS" id="PR00039">
    <property type="entry name" value="HTHLYSR"/>
</dbReference>
<dbReference type="AlphaFoldDB" id="A0A2R3QM99"/>
<evidence type="ECO:0000256" key="4">
    <source>
        <dbReference type="ARBA" id="ARBA00023163"/>
    </source>
</evidence>
<dbReference type="InterPro" id="IPR005119">
    <property type="entry name" value="LysR_subst-bd"/>
</dbReference>
<name>A0A2R3QM99_ECTME</name>
<accession>A0A2R3QM99</accession>
<gene>
    <name evidence="6" type="ORF">C7A17_09015</name>
</gene>
<dbReference type="CDD" id="cd08435">
    <property type="entry name" value="PBP2_GbpR"/>
    <property type="match status" value="1"/>
</dbReference>
<dbReference type="Gene3D" id="1.10.10.10">
    <property type="entry name" value="Winged helix-like DNA-binding domain superfamily/Winged helix DNA-binding domain"/>
    <property type="match status" value="1"/>
</dbReference>
<evidence type="ECO:0000256" key="3">
    <source>
        <dbReference type="ARBA" id="ARBA00023125"/>
    </source>
</evidence>
<dbReference type="SUPFAM" id="SSF46785">
    <property type="entry name" value="Winged helix' DNA-binding domain"/>
    <property type="match status" value="1"/>
</dbReference>
<organism evidence="6 7">
    <name type="scientific">Ectopseudomonas mendocina</name>
    <name type="common">Pseudomonas mendocina</name>
    <dbReference type="NCBI Taxonomy" id="300"/>
    <lineage>
        <taxon>Bacteria</taxon>
        <taxon>Pseudomonadati</taxon>
        <taxon>Pseudomonadota</taxon>
        <taxon>Gammaproteobacteria</taxon>
        <taxon>Pseudomonadales</taxon>
        <taxon>Pseudomonadaceae</taxon>
        <taxon>Ectopseudomonas</taxon>
    </lineage>
</organism>
<dbReference type="STRING" id="1001585.MDS_0268"/>
<dbReference type="InterPro" id="IPR000847">
    <property type="entry name" value="LysR_HTH_N"/>
</dbReference>
<dbReference type="InterPro" id="IPR050950">
    <property type="entry name" value="HTH-type_LysR_regulators"/>
</dbReference>
<dbReference type="GO" id="GO:0003700">
    <property type="term" value="F:DNA-binding transcription factor activity"/>
    <property type="evidence" value="ECO:0007669"/>
    <property type="project" value="InterPro"/>
</dbReference>
<feature type="domain" description="HTH lysR-type" evidence="5">
    <location>
        <begin position="14"/>
        <end position="71"/>
    </location>
</feature>
<dbReference type="PROSITE" id="PS50931">
    <property type="entry name" value="HTH_LYSR"/>
    <property type="match status" value="1"/>
</dbReference>
<dbReference type="EMBL" id="CP027657">
    <property type="protein sequence ID" value="AVO52901.1"/>
    <property type="molecule type" value="Genomic_DNA"/>
</dbReference>
<dbReference type="InterPro" id="IPR036390">
    <property type="entry name" value="WH_DNA-bd_sf"/>
</dbReference>
<proteinExistence type="inferred from homology"/>
<dbReference type="Pfam" id="PF00126">
    <property type="entry name" value="HTH_1"/>
    <property type="match status" value="1"/>
</dbReference>
<dbReference type="Proteomes" id="UP000238327">
    <property type="component" value="Chromosome"/>
</dbReference>
<evidence type="ECO:0000256" key="2">
    <source>
        <dbReference type="ARBA" id="ARBA00023015"/>
    </source>
</evidence>
<dbReference type="GO" id="GO:0003677">
    <property type="term" value="F:DNA binding"/>
    <property type="evidence" value="ECO:0007669"/>
    <property type="project" value="UniProtKB-KW"/>
</dbReference>
<keyword evidence="4" id="KW-0804">Transcription</keyword>
<evidence type="ECO:0000256" key="1">
    <source>
        <dbReference type="ARBA" id="ARBA00009437"/>
    </source>
</evidence>
<dbReference type="SUPFAM" id="SSF53850">
    <property type="entry name" value="Periplasmic binding protein-like II"/>
    <property type="match status" value="1"/>
</dbReference>
<dbReference type="RefSeq" id="WP_106737714.1">
    <property type="nucleotide sequence ID" value="NZ_CP027657.1"/>
</dbReference>
<dbReference type="Pfam" id="PF03466">
    <property type="entry name" value="LysR_substrate"/>
    <property type="match status" value="1"/>
</dbReference>
<evidence type="ECO:0000313" key="6">
    <source>
        <dbReference type="EMBL" id="AVO52901.1"/>
    </source>
</evidence>
<dbReference type="Gene3D" id="3.40.190.290">
    <property type="match status" value="1"/>
</dbReference>
<protein>
    <submittedName>
        <fullName evidence="6">LysR family transcriptional regulator</fullName>
    </submittedName>
</protein>
<dbReference type="PANTHER" id="PTHR30419">
    <property type="entry name" value="HTH-TYPE TRANSCRIPTIONAL REGULATOR YBHD"/>
    <property type="match status" value="1"/>
</dbReference>
<evidence type="ECO:0000259" key="5">
    <source>
        <dbReference type="PROSITE" id="PS50931"/>
    </source>
</evidence>
<sequence>MNQTGNLPTLHNWLRFRHLALIDSLARTGNMHSSAQQLGLSQPAVSKMLRDIENQFGFTLFERLNRELPATELGAEVVAYAQRALNDCQTFSYRLESLRQGGHGYLKVGAIFAATAHALPETLLRLKGRRPLLTIELLEDTSDHLLKLLEHKQLDLVVGRFTDHPQRQRFDFTALAEEPFILIARTEHPLCNRQQVSPSQLTEWPWVLYPLNTPLRQSLEQSFSDAGVNPPANAIETTSVQTTLKMLCNSDTLALLPEAVVRQNLLDGSLKQIQTSLAPSPLAYGVLLRKDEPISSAARDFIDALRTVIRDESSANNP</sequence>
<comment type="similarity">
    <text evidence="1">Belongs to the LysR transcriptional regulatory family.</text>
</comment>